<keyword evidence="2" id="KW-0812">Transmembrane</keyword>
<feature type="non-terminal residue" evidence="3">
    <location>
        <position position="1"/>
    </location>
</feature>
<sequence>AGKNHVSVDNDSEESTVGWNPIPLYAGQIKPLHRHTSPSSTESSVKTEVPIQRKVKLPMILTPLPSANEDKFSSKINEEGADTKDKSDTNSDHSQHAQDIPKPRMTEHDRPTQGGTDSKTRQHKPSAHYDITSPGLRWTAYELRTEVTQKTRKRYKKKKNKLSQRADDVEEDNDEDDNQRQSRSLVNYAAIGAGVMVFLFIFAALARLWGICKKRCSGSTYPDPGCNFNSLPNISEQLSEEEIIFERTNLNCGTRTSRDSATHKPEPNPPSYQLAATHFDAQSPWTLRDTPASTPLMAVSAECSDCSPGENICVAVDIPEPNLLSKKPTACTIVDLSESSPVSVVIDAPESDSCVVVDIPDLSSPDTSFSCSCSSLKETPKSTPLMAVSADCSDSSPRENICVADDIPEPNLLSKEPPACTIVDLSESSPDSVVIDAPEADSVAVVDVPDLSSPNTSFTCSSLKDTPKSTPLMAVSGCSMEKSCVTVDIPVPNPVSEEPASCIVDLSETSPVCVVVDAPKVDSCVAVIPEMNSPDTSFTCSSLFDDAFSWFSSSSLTSVSSLDITSAEPEASSLTLEPETYCSSPTLNSTEALEPKLEITYHHAALATVEQEVVIHARPSEPSIPVTIEPEITRGRNSLNVNAKEFVPVDFQNSASVSLFAQPEHDVVPIASPAQPRPVKKRRRARRRKNHSQDLQQPKGILVMQIGSPSRIEPL</sequence>
<organism evidence="3 4">
    <name type="scientific">Porites lobata</name>
    <dbReference type="NCBI Taxonomy" id="104759"/>
    <lineage>
        <taxon>Eukaryota</taxon>
        <taxon>Metazoa</taxon>
        <taxon>Cnidaria</taxon>
        <taxon>Anthozoa</taxon>
        <taxon>Hexacorallia</taxon>
        <taxon>Scleractinia</taxon>
        <taxon>Fungiina</taxon>
        <taxon>Poritidae</taxon>
        <taxon>Porites</taxon>
    </lineage>
</organism>
<protein>
    <submittedName>
        <fullName evidence="3">Uncharacterized protein</fullName>
    </submittedName>
</protein>
<evidence type="ECO:0000313" key="3">
    <source>
        <dbReference type="EMBL" id="CAH3144770.1"/>
    </source>
</evidence>
<feature type="compositionally biased region" description="Polar residues" evidence="1">
    <location>
        <begin position="37"/>
        <end position="46"/>
    </location>
</feature>
<reference evidence="3 4" key="1">
    <citation type="submission" date="2022-05" db="EMBL/GenBank/DDBJ databases">
        <authorList>
            <consortium name="Genoscope - CEA"/>
            <person name="William W."/>
        </authorList>
    </citation>
    <scope>NUCLEOTIDE SEQUENCE [LARGE SCALE GENOMIC DNA]</scope>
</reference>
<evidence type="ECO:0000256" key="2">
    <source>
        <dbReference type="SAM" id="Phobius"/>
    </source>
</evidence>
<comment type="caution">
    <text evidence="3">The sequence shown here is derived from an EMBL/GenBank/DDBJ whole genome shotgun (WGS) entry which is preliminary data.</text>
</comment>
<feature type="region of interest" description="Disordered" evidence="1">
    <location>
        <begin position="1"/>
        <end position="131"/>
    </location>
</feature>
<keyword evidence="4" id="KW-1185">Reference proteome</keyword>
<accession>A0ABN8PJL5</accession>
<feature type="compositionally biased region" description="Basic and acidic residues" evidence="1">
    <location>
        <begin position="68"/>
        <end position="111"/>
    </location>
</feature>
<feature type="region of interest" description="Disordered" evidence="1">
    <location>
        <begin position="669"/>
        <end position="715"/>
    </location>
</feature>
<feature type="compositionally biased region" description="Basic residues" evidence="1">
    <location>
        <begin position="678"/>
        <end position="690"/>
    </location>
</feature>
<dbReference type="Proteomes" id="UP001159405">
    <property type="component" value="Unassembled WGS sequence"/>
</dbReference>
<feature type="region of interest" description="Disordered" evidence="1">
    <location>
        <begin position="149"/>
        <end position="181"/>
    </location>
</feature>
<name>A0ABN8PJL5_9CNID</name>
<keyword evidence="2" id="KW-0472">Membrane</keyword>
<dbReference type="EMBL" id="CALNXK010000074">
    <property type="protein sequence ID" value="CAH3144770.1"/>
    <property type="molecule type" value="Genomic_DNA"/>
</dbReference>
<evidence type="ECO:0000256" key="1">
    <source>
        <dbReference type="SAM" id="MobiDB-lite"/>
    </source>
</evidence>
<proteinExistence type="predicted"/>
<feature type="compositionally biased region" description="Basic residues" evidence="1">
    <location>
        <begin position="150"/>
        <end position="162"/>
    </location>
</feature>
<feature type="transmembrane region" description="Helical" evidence="2">
    <location>
        <begin position="185"/>
        <end position="209"/>
    </location>
</feature>
<feature type="compositionally biased region" description="Acidic residues" evidence="1">
    <location>
        <begin position="168"/>
        <end position="177"/>
    </location>
</feature>
<evidence type="ECO:0000313" key="4">
    <source>
        <dbReference type="Proteomes" id="UP001159405"/>
    </source>
</evidence>
<keyword evidence="2" id="KW-1133">Transmembrane helix</keyword>
<gene>
    <name evidence="3" type="ORF">PLOB_00044116</name>
</gene>